<gene>
    <name evidence="1" type="ORF">CYNAS_LOCUS8032</name>
</gene>
<dbReference type="InterPro" id="IPR007669">
    <property type="entry name" value="Chst-1-like"/>
</dbReference>
<keyword evidence="2" id="KW-1185">Reference proteome</keyword>
<dbReference type="AlphaFoldDB" id="A0AA36GPX9"/>
<dbReference type="Pfam" id="PF03567">
    <property type="entry name" value="Sulfotransfer_2"/>
    <property type="match status" value="1"/>
</dbReference>
<protein>
    <submittedName>
        <fullName evidence="1">Uncharacterized protein</fullName>
    </submittedName>
</protein>
<dbReference type="InterPro" id="IPR005331">
    <property type="entry name" value="Sulfotransferase"/>
</dbReference>
<evidence type="ECO:0000313" key="1">
    <source>
        <dbReference type="EMBL" id="CAJ0596049.1"/>
    </source>
</evidence>
<dbReference type="GO" id="GO:0047756">
    <property type="term" value="F:chondroitin 4-sulfotransferase activity"/>
    <property type="evidence" value="ECO:0007669"/>
    <property type="project" value="InterPro"/>
</dbReference>
<dbReference type="EMBL" id="CATQJL010000112">
    <property type="protein sequence ID" value="CAJ0596049.1"/>
    <property type="molecule type" value="Genomic_DNA"/>
</dbReference>
<dbReference type="GO" id="GO:1902884">
    <property type="term" value="P:positive regulation of response to oxidative stress"/>
    <property type="evidence" value="ECO:0007669"/>
    <property type="project" value="InterPro"/>
</dbReference>
<dbReference type="PANTHER" id="PTHR22900">
    <property type="entry name" value="PROTEIN CBG14245-RELATED"/>
    <property type="match status" value="1"/>
</dbReference>
<dbReference type="GO" id="GO:0016020">
    <property type="term" value="C:membrane"/>
    <property type="evidence" value="ECO:0007669"/>
    <property type="project" value="InterPro"/>
</dbReference>
<name>A0AA36GPX9_CYLNA</name>
<dbReference type="Proteomes" id="UP001176961">
    <property type="component" value="Unassembled WGS sequence"/>
</dbReference>
<reference evidence="1" key="1">
    <citation type="submission" date="2023-07" db="EMBL/GenBank/DDBJ databases">
        <authorList>
            <consortium name="CYATHOMIX"/>
        </authorList>
    </citation>
    <scope>NUCLEOTIDE SEQUENCE</scope>
    <source>
        <strain evidence="1">N/A</strain>
    </source>
</reference>
<proteinExistence type="predicted"/>
<comment type="caution">
    <text evidence="1">The sequence shown here is derived from an EMBL/GenBank/DDBJ whole genome shotgun (WGS) entry which is preliminary data.</text>
</comment>
<sequence length="131" mass="15700">MLRYTAGQQLDNTTMFDDRHFFPQNWRCEFNSHLRDYHMLRYNTDDPSSFIKDMVTIFKKQNVTDTAIEHIETSLAFNRTEHSTRGTAEQQKVRKAILTSEYHLDLLIKMFYYDFVLFGFPIPEVQMTEDN</sequence>
<evidence type="ECO:0000313" key="2">
    <source>
        <dbReference type="Proteomes" id="UP001176961"/>
    </source>
</evidence>
<accession>A0AA36GPX9</accession>
<dbReference type="GO" id="GO:0050650">
    <property type="term" value="P:chondroitin sulfate proteoglycan biosynthetic process"/>
    <property type="evidence" value="ECO:0007669"/>
    <property type="project" value="InterPro"/>
</dbReference>
<organism evidence="1 2">
    <name type="scientific">Cylicocyclus nassatus</name>
    <name type="common">Nematode worm</name>
    <dbReference type="NCBI Taxonomy" id="53992"/>
    <lineage>
        <taxon>Eukaryota</taxon>
        <taxon>Metazoa</taxon>
        <taxon>Ecdysozoa</taxon>
        <taxon>Nematoda</taxon>
        <taxon>Chromadorea</taxon>
        <taxon>Rhabditida</taxon>
        <taxon>Rhabditina</taxon>
        <taxon>Rhabditomorpha</taxon>
        <taxon>Strongyloidea</taxon>
        <taxon>Strongylidae</taxon>
        <taxon>Cylicocyclus</taxon>
    </lineage>
</organism>